<dbReference type="GO" id="GO:0009451">
    <property type="term" value="P:RNA modification"/>
    <property type="evidence" value="ECO:0007669"/>
    <property type="project" value="InterPro"/>
</dbReference>
<dbReference type="InterPro" id="IPR011990">
    <property type="entry name" value="TPR-like_helical_dom_sf"/>
</dbReference>
<feature type="repeat" description="PPR" evidence="4">
    <location>
        <begin position="191"/>
        <end position="221"/>
    </location>
</feature>
<feature type="repeat" description="PPR" evidence="4">
    <location>
        <begin position="222"/>
        <end position="256"/>
    </location>
</feature>
<dbReference type="Pfam" id="PF01535">
    <property type="entry name" value="PPR"/>
    <property type="match status" value="4"/>
</dbReference>
<name>A0AA88AD89_FICCA</name>
<dbReference type="InterPro" id="IPR046848">
    <property type="entry name" value="E_motif"/>
</dbReference>
<dbReference type="InterPro" id="IPR002885">
    <property type="entry name" value="PPR_rpt"/>
</dbReference>
<dbReference type="Proteomes" id="UP001187192">
    <property type="component" value="Unassembled WGS sequence"/>
</dbReference>
<feature type="repeat" description="PPR" evidence="4">
    <location>
        <begin position="424"/>
        <end position="458"/>
    </location>
</feature>
<comment type="caution">
    <text evidence="6">The sequence shown here is derived from an EMBL/GenBank/DDBJ whole genome shotgun (WGS) entry which is preliminary data.</text>
</comment>
<dbReference type="PROSITE" id="PS51375">
    <property type="entry name" value="PPR"/>
    <property type="match status" value="4"/>
</dbReference>
<accession>A0AA88AD89</accession>
<reference evidence="6" key="1">
    <citation type="submission" date="2023-07" db="EMBL/GenBank/DDBJ databases">
        <title>draft genome sequence of fig (Ficus carica).</title>
        <authorList>
            <person name="Takahashi T."/>
            <person name="Nishimura K."/>
        </authorList>
    </citation>
    <scope>NUCLEOTIDE SEQUENCE</scope>
</reference>
<comment type="similarity">
    <text evidence="1">Belongs to the PPR family. PCMP-H subfamily.</text>
</comment>
<keyword evidence="3" id="KW-0809">Transit peptide</keyword>
<feature type="repeat" description="PPR" evidence="4">
    <location>
        <begin position="323"/>
        <end position="357"/>
    </location>
</feature>
<dbReference type="Pfam" id="PF20431">
    <property type="entry name" value="E_motif"/>
    <property type="match status" value="1"/>
</dbReference>
<evidence type="ECO:0000259" key="5">
    <source>
        <dbReference type="Pfam" id="PF14432"/>
    </source>
</evidence>
<dbReference type="NCBIfam" id="TIGR00756">
    <property type="entry name" value="PPR"/>
    <property type="match status" value="4"/>
</dbReference>
<feature type="domain" description="DYW" evidence="5">
    <location>
        <begin position="639"/>
        <end position="731"/>
    </location>
</feature>
<dbReference type="PANTHER" id="PTHR47926">
    <property type="entry name" value="PENTATRICOPEPTIDE REPEAT-CONTAINING PROTEIN"/>
    <property type="match status" value="1"/>
</dbReference>
<evidence type="ECO:0000256" key="2">
    <source>
        <dbReference type="ARBA" id="ARBA00022737"/>
    </source>
</evidence>
<organism evidence="6 7">
    <name type="scientific">Ficus carica</name>
    <name type="common">Common fig</name>
    <dbReference type="NCBI Taxonomy" id="3494"/>
    <lineage>
        <taxon>Eukaryota</taxon>
        <taxon>Viridiplantae</taxon>
        <taxon>Streptophyta</taxon>
        <taxon>Embryophyta</taxon>
        <taxon>Tracheophyta</taxon>
        <taxon>Spermatophyta</taxon>
        <taxon>Magnoliopsida</taxon>
        <taxon>eudicotyledons</taxon>
        <taxon>Gunneridae</taxon>
        <taxon>Pentapetalae</taxon>
        <taxon>rosids</taxon>
        <taxon>fabids</taxon>
        <taxon>Rosales</taxon>
        <taxon>Moraceae</taxon>
        <taxon>Ficeae</taxon>
        <taxon>Ficus</taxon>
    </lineage>
</organism>
<evidence type="ECO:0000256" key="3">
    <source>
        <dbReference type="ARBA" id="ARBA00022946"/>
    </source>
</evidence>
<dbReference type="InterPro" id="IPR046960">
    <property type="entry name" value="PPR_At4g14850-like_plant"/>
</dbReference>
<sequence length="731" mass="82577">MPNPSSNSAFIRGLMIFCRLNCFIWLAVHYGYGRAYSCGTSALSILKPGQSKSRKYRREELELSIVEEILFVGIEGLVHCYLVGGVLWSVHAHCFLYTFELVGCFKPDMYVLRQYKDRLRLQIGFCFRKFSAITNLELDGIATSDYITWVGKSANPVPLLHETMQRCARTHAVAEGKACHAQILIIGLRSDTLTSNMLINMYSKCGLVDCARKVFDEIPERSLVSWNTIIGSLTRNGEEREALGLFLQMRREGNSLSEFTISSVLCACAGKFALFECKQLHAFAIKLAMDSNVFVGTALLDVYAKCGFIKEASCVFECMSEKSTVTWSSMVAGYVQNAHYEEALMLFRKSQIMGLEADPFMISSTICASAALASLIEGNQVHAVLCKTGFGSNIFIASSLVDMYAKCGSIKEAYTVFRHIEEKNIVLWNAMISGFARHAHSFEVMILFEKMQQMDMFPNEVTYISVLSACSHMGLVGKGRKYFELMRTEHNVSPNIVHFSSMVDILGRAGLMIEAHDLIKTMPFDATASMWGSLLASCRIHGNLHLAEIAARHLFELEPNNAGNHVLLSNIYAANKKWEEVARTRKVLKESQAKKERGKSWIEIKNKVHSFMVGERNHPRIAEIYSKLNELVEELKKLGYLAKTEDDLHNVEESQKHELLRYHGEKLAVSFGLMCLPSNAPIRIMKNLRICGDCHSFMKLTSSFTRREIIVRDTNRFHHFKNGCCSCRDFW</sequence>
<dbReference type="Gene3D" id="1.25.40.10">
    <property type="entry name" value="Tetratricopeptide repeat domain"/>
    <property type="match status" value="3"/>
</dbReference>
<keyword evidence="7" id="KW-1185">Reference proteome</keyword>
<dbReference type="Pfam" id="PF13041">
    <property type="entry name" value="PPR_2"/>
    <property type="match status" value="2"/>
</dbReference>
<dbReference type="Pfam" id="PF14432">
    <property type="entry name" value="DYW_deaminase"/>
    <property type="match status" value="1"/>
</dbReference>
<dbReference type="Pfam" id="PF20430">
    <property type="entry name" value="Eplus_motif"/>
    <property type="match status" value="1"/>
</dbReference>
<evidence type="ECO:0000313" key="7">
    <source>
        <dbReference type="Proteomes" id="UP001187192"/>
    </source>
</evidence>
<dbReference type="GO" id="GO:0008270">
    <property type="term" value="F:zinc ion binding"/>
    <property type="evidence" value="ECO:0007669"/>
    <property type="project" value="InterPro"/>
</dbReference>
<gene>
    <name evidence="6" type="ORF">TIFTF001_017987</name>
</gene>
<evidence type="ECO:0000256" key="4">
    <source>
        <dbReference type="PROSITE-ProRule" id="PRU00708"/>
    </source>
</evidence>
<proteinExistence type="inferred from homology"/>
<dbReference type="InterPro" id="IPR032867">
    <property type="entry name" value="DYW_dom"/>
</dbReference>
<dbReference type="GO" id="GO:0003723">
    <property type="term" value="F:RNA binding"/>
    <property type="evidence" value="ECO:0007669"/>
    <property type="project" value="InterPro"/>
</dbReference>
<evidence type="ECO:0000313" key="6">
    <source>
        <dbReference type="EMBL" id="GMN48817.1"/>
    </source>
</evidence>
<protein>
    <recommendedName>
        <fullName evidence="5">DYW domain-containing protein</fullName>
    </recommendedName>
</protein>
<dbReference type="AlphaFoldDB" id="A0AA88AD89"/>
<keyword evidence="2" id="KW-0677">Repeat</keyword>
<dbReference type="EMBL" id="BTGU01000029">
    <property type="protein sequence ID" value="GMN48817.1"/>
    <property type="molecule type" value="Genomic_DNA"/>
</dbReference>
<dbReference type="FunFam" id="1.25.40.10:FF:000488">
    <property type="entry name" value="Pentatricopeptide repeat-containing protein, mitochondrial"/>
    <property type="match status" value="1"/>
</dbReference>
<evidence type="ECO:0000256" key="1">
    <source>
        <dbReference type="ARBA" id="ARBA00006643"/>
    </source>
</evidence>
<dbReference type="PANTHER" id="PTHR47926:SF542">
    <property type="entry name" value="PENTATRICOPEPTIDE REPEAT-CONTAINING PROTEIN"/>
    <property type="match status" value="1"/>
</dbReference>
<dbReference type="FunFam" id="1.25.40.10:FF:000227">
    <property type="entry name" value="Pentatricopeptide repeat-containing protein At3g13880"/>
    <property type="match status" value="1"/>
</dbReference>
<dbReference type="FunFam" id="1.25.40.10:FF:000366">
    <property type="entry name" value="Pentatricopeptide (PPR) repeat-containing protein"/>
    <property type="match status" value="1"/>
</dbReference>
<dbReference type="FunFam" id="1.25.40.10:FF:000144">
    <property type="entry name" value="Pentatricopeptide repeat-containing protein, mitochondrial"/>
    <property type="match status" value="1"/>
</dbReference>
<dbReference type="InterPro" id="IPR046849">
    <property type="entry name" value="E2_motif"/>
</dbReference>